<comment type="caution">
    <text evidence="2">The sequence shown here is derived from an EMBL/GenBank/DDBJ whole genome shotgun (WGS) entry which is preliminary data.</text>
</comment>
<reference evidence="2 3" key="2">
    <citation type="submission" date="2016-12" db="EMBL/GenBank/DDBJ databases">
        <title>Draft Genome Sequence of Cystobacter ferrugineus Strain Cbfe23.</title>
        <authorList>
            <person name="Akbar S."/>
            <person name="Dowd S.E."/>
            <person name="Stevens D.C."/>
        </authorList>
    </citation>
    <scope>NUCLEOTIDE SEQUENCE [LARGE SCALE GENOMIC DNA]</scope>
    <source>
        <strain evidence="2 3">Cbfe23</strain>
    </source>
</reference>
<evidence type="ECO:0000256" key="1">
    <source>
        <dbReference type="SAM" id="MobiDB-lite"/>
    </source>
</evidence>
<dbReference type="RefSeq" id="WP_071904336.1">
    <property type="nucleotide sequence ID" value="NZ_MPIN01000018.1"/>
</dbReference>
<dbReference type="STRING" id="83449.BON30_42605"/>
<dbReference type="OrthoDB" id="1550310at2"/>
<evidence type="ECO:0000313" key="3">
    <source>
        <dbReference type="Proteomes" id="UP000182229"/>
    </source>
</evidence>
<evidence type="ECO:0000313" key="2">
    <source>
        <dbReference type="EMBL" id="OJH34505.1"/>
    </source>
</evidence>
<dbReference type="Pfam" id="PF12322">
    <property type="entry name" value="T4_baseplate"/>
    <property type="match status" value="1"/>
</dbReference>
<sequence>MTSTKASERMDNPFGRRRAAEPPRVEEPPRTVAASRGIPALPLRPMTGYEEELVEEHRDDANTAALCNELLARCLVPPGADATAARTRVRSLLVAERDAALVSLRRMSLGDKVSSRVSCPACGREVEIDFNLSALPLSVAEAPERVEVVVEGDIRAVLRLPTAGDQEELLSAGLDGESLRRTFLLARTLVRFGDREGPFEPEFTRGLRLLVRNAMEEALERVMPDLDLSMGVTCHDCGHAWSAPFDVPSFFLPR</sequence>
<name>A0A1L9AWW6_9BACT</name>
<gene>
    <name evidence="2" type="ORF">BON30_42605</name>
</gene>
<proteinExistence type="predicted"/>
<protein>
    <submittedName>
        <fullName evidence="2">Uncharacterized protein</fullName>
    </submittedName>
</protein>
<organism evidence="2 3">
    <name type="scientific">Cystobacter ferrugineus</name>
    <dbReference type="NCBI Taxonomy" id="83449"/>
    <lineage>
        <taxon>Bacteria</taxon>
        <taxon>Pseudomonadati</taxon>
        <taxon>Myxococcota</taxon>
        <taxon>Myxococcia</taxon>
        <taxon>Myxococcales</taxon>
        <taxon>Cystobacterineae</taxon>
        <taxon>Archangiaceae</taxon>
        <taxon>Cystobacter</taxon>
    </lineage>
</organism>
<reference evidence="3" key="1">
    <citation type="submission" date="2016-11" db="EMBL/GenBank/DDBJ databases">
        <authorList>
            <person name="Shukria A."/>
            <person name="Stevens D.C."/>
        </authorList>
    </citation>
    <scope>NUCLEOTIDE SEQUENCE [LARGE SCALE GENOMIC DNA]</scope>
    <source>
        <strain evidence="3">Cbfe23</strain>
    </source>
</reference>
<dbReference type="InterPro" id="IPR024364">
    <property type="entry name" value="Baseplate_phage_T4-like"/>
</dbReference>
<accession>A0A1L9AWW6</accession>
<dbReference type="Proteomes" id="UP000182229">
    <property type="component" value="Unassembled WGS sequence"/>
</dbReference>
<feature type="compositionally biased region" description="Basic and acidic residues" evidence="1">
    <location>
        <begin position="18"/>
        <end position="29"/>
    </location>
</feature>
<feature type="compositionally biased region" description="Basic and acidic residues" evidence="1">
    <location>
        <begin position="1"/>
        <end position="11"/>
    </location>
</feature>
<dbReference type="EMBL" id="MPIN01000018">
    <property type="protein sequence ID" value="OJH34505.1"/>
    <property type="molecule type" value="Genomic_DNA"/>
</dbReference>
<feature type="region of interest" description="Disordered" evidence="1">
    <location>
        <begin position="1"/>
        <end position="34"/>
    </location>
</feature>
<keyword evidence="3" id="KW-1185">Reference proteome</keyword>
<dbReference type="AlphaFoldDB" id="A0A1L9AWW6"/>